<comment type="similarity">
    <text evidence="2">Belongs to the IPP isomerase type 1 family.</text>
</comment>
<evidence type="ECO:0000256" key="2">
    <source>
        <dbReference type="ARBA" id="ARBA00007579"/>
    </source>
</evidence>
<sequence>MNTVFARTQMVLVDEKDHEIGLKEKFACHKNPVPLHRAISIVIYNRDKSQILITKRSAKKPTWPYYWSNSVCSHPYPQETYAKAAKRRLMEELGIKTPLKELFRFVYQAKMNKTWGEHELDAVFVGTYEGALLPNPDEIVGFEWLEIKKLKVELSKNPDKFTPWIKTIFPRLV</sequence>
<dbReference type="PANTHER" id="PTHR10885">
    <property type="entry name" value="ISOPENTENYL-DIPHOSPHATE DELTA-ISOMERASE"/>
    <property type="match status" value="1"/>
</dbReference>
<dbReference type="GO" id="GO:0008299">
    <property type="term" value="P:isoprenoid biosynthetic process"/>
    <property type="evidence" value="ECO:0007669"/>
    <property type="project" value="UniProtKB-UniRule"/>
</dbReference>
<dbReference type="NCBIfam" id="NF002995">
    <property type="entry name" value="PRK03759.1"/>
    <property type="match status" value="1"/>
</dbReference>
<dbReference type="PIRSF" id="PIRSF018427">
    <property type="entry name" value="Isopntndiph_ism"/>
    <property type="match status" value="1"/>
</dbReference>
<evidence type="ECO:0000256" key="4">
    <source>
        <dbReference type="ARBA" id="ARBA00023229"/>
    </source>
</evidence>
<dbReference type="NCBIfam" id="TIGR02150">
    <property type="entry name" value="IPP_isom_1"/>
    <property type="match status" value="1"/>
</dbReference>
<dbReference type="EMBL" id="MGHU01000039">
    <property type="protein sequence ID" value="OGM76948.1"/>
    <property type="molecule type" value="Genomic_DNA"/>
</dbReference>
<dbReference type="Proteomes" id="UP000179241">
    <property type="component" value="Unassembled WGS sequence"/>
</dbReference>
<name>A0A1F8CMH9_9BACT</name>
<dbReference type="InterPro" id="IPR015797">
    <property type="entry name" value="NUDIX_hydrolase-like_dom_sf"/>
</dbReference>
<dbReference type="PANTHER" id="PTHR10885:SF0">
    <property type="entry name" value="ISOPENTENYL-DIPHOSPHATE DELTA-ISOMERASE"/>
    <property type="match status" value="1"/>
</dbReference>
<evidence type="ECO:0000256" key="1">
    <source>
        <dbReference type="ARBA" id="ARBA00004826"/>
    </source>
</evidence>
<evidence type="ECO:0000313" key="8">
    <source>
        <dbReference type="EMBL" id="OGM76948.1"/>
    </source>
</evidence>
<keyword evidence="4" id="KW-0414">Isoprene biosynthesis</keyword>
<feature type="domain" description="Nudix hydrolase" evidence="7">
    <location>
        <begin position="34"/>
        <end position="167"/>
    </location>
</feature>
<keyword evidence="5 8" id="KW-0413">Isomerase</keyword>
<evidence type="ECO:0000256" key="3">
    <source>
        <dbReference type="ARBA" id="ARBA00012057"/>
    </source>
</evidence>
<evidence type="ECO:0000256" key="6">
    <source>
        <dbReference type="NCBIfam" id="TIGR02150"/>
    </source>
</evidence>
<gene>
    <name evidence="8" type="ORF">A2188_00135</name>
</gene>
<evidence type="ECO:0000259" key="7">
    <source>
        <dbReference type="PROSITE" id="PS51462"/>
    </source>
</evidence>
<dbReference type="Gene3D" id="3.90.79.10">
    <property type="entry name" value="Nucleoside Triphosphate Pyrophosphohydrolase"/>
    <property type="match status" value="1"/>
</dbReference>
<comment type="caution">
    <text evidence="8">The sequence shown here is derived from an EMBL/GenBank/DDBJ whole genome shotgun (WGS) entry which is preliminary data.</text>
</comment>
<evidence type="ECO:0000313" key="9">
    <source>
        <dbReference type="Proteomes" id="UP000179241"/>
    </source>
</evidence>
<dbReference type="Pfam" id="PF00293">
    <property type="entry name" value="NUDIX"/>
    <property type="match status" value="1"/>
</dbReference>
<proteinExistence type="inferred from homology"/>
<protein>
    <recommendedName>
        <fullName evidence="3 6">Isopentenyl-diphosphate delta-isomerase</fullName>
        <ecNumber evidence="3 6">5.3.3.2</ecNumber>
    </recommendedName>
</protein>
<dbReference type="PROSITE" id="PS51462">
    <property type="entry name" value="NUDIX"/>
    <property type="match status" value="1"/>
</dbReference>
<dbReference type="SUPFAM" id="SSF55811">
    <property type="entry name" value="Nudix"/>
    <property type="match status" value="1"/>
</dbReference>
<comment type="pathway">
    <text evidence="1">Isoprenoid biosynthesis; dimethylallyl diphosphate biosynthesis; dimethylallyl diphosphate from isopentenyl diphosphate: step 1/1.</text>
</comment>
<dbReference type="EC" id="5.3.3.2" evidence="3 6"/>
<dbReference type="AlphaFoldDB" id="A0A1F8CMH9"/>
<dbReference type="CDD" id="cd02885">
    <property type="entry name" value="NUDIX_IPP_Isomerase"/>
    <property type="match status" value="1"/>
</dbReference>
<evidence type="ECO:0000256" key="5">
    <source>
        <dbReference type="ARBA" id="ARBA00023235"/>
    </source>
</evidence>
<reference evidence="8 9" key="1">
    <citation type="journal article" date="2016" name="Nat. Commun.">
        <title>Thousands of microbial genomes shed light on interconnected biogeochemical processes in an aquifer system.</title>
        <authorList>
            <person name="Anantharaman K."/>
            <person name="Brown C.T."/>
            <person name="Hug L.A."/>
            <person name="Sharon I."/>
            <person name="Castelle C.J."/>
            <person name="Probst A.J."/>
            <person name="Thomas B.C."/>
            <person name="Singh A."/>
            <person name="Wilkins M.J."/>
            <person name="Karaoz U."/>
            <person name="Brodie E.L."/>
            <person name="Williams K.H."/>
            <person name="Hubbard S.S."/>
            <person name="Banfield J.F."/>
        </authorList>
    </citation>
    <scope>NUCLEOTIDE SEQUENCE [LARGE SCALE GENOMIC DNA]</scope>
</reference>
<organism evidence="8 9">
    <name type="scientific">Candidatus Woesebacteria bacterium RIFOXYA1_FULL_43_9</name>
    <dbReference type="NCBI Taxonomy" id="1802534"/>
    <lineage>
        <taxon>Bacteria</taxon>
        <taxon>Candidatus Woeseibacteriota</taxon>
    </lineage>
</organism>
<dbReference type="GO" id="GO:0050992">
    <property type="term" value="P:dimethylallyl diphosphate biosynthetic process"/>
    <property type="evidence" value="ECO:0007669"/>
    <property type="project" value="UniProtKB-UniPathway"/>
</dbReference>
<dbReference type="InterPro" id="IPR000086">
    <property type="entry name" value="NUDIX_hydrolase_dom"/>
</dbReference>
<dbReference type="InterPro" id="IPR011876">
    <property type="entry name" value="IsopentenylPP_isomerase_typ1"/>
</dbReference>
<dbReference type="UniPathway" id="UPA00059">
    <property type="reaction ID" value="UER00104"/>
</dbReference>
<dbReference type="GO" id="GO:0004452">
    <property type="term" value="F:isopentenyl-diphosphate delta-isomerase activity"/>
    <property type="evidence" value="ECO:0007669"/>
    <property type="project" value="UniProtKB-UniRule"/>
</dbReference>
<accession>A0A1F8CMH9</accession>